<evidence type="ECO:0000313" key="5">
    <source>
        <dbReference type="EMBL" id="MBB3047593.1"/>
    </source>
</evidence>
<dbReference type="InterPro" id="IPR020449">
    <property type="entry name" value="Tscrpt_reg_AraC-type_HTH"/>
</dbReference>
<dbReference type="Pfam" id="PF12625">
    <property type="entry name" value="Arabinose_bd"/>
    <property type="match status" value="1"/>
</dbReference>
<dbReference type="SMART" id="SM00342">
    <property type="entry name" value="HTH_ARAC"/>
    <property type="match status" value="1"/>
</dbReference>
<dbReference type="AlphaFoldDB" id="A0A7W4W5R2"/>
<evidence type="ECO:0000256" key="1">
    <source>
        <dbReference type="ARBA" id="ARBA00023015"/>
    </source>
</evidence>
<protein>
    <submittedName>
        <fullName evidence="5">AraC-like DNA-binding protein</fullName>
    </submittedName>
</protein>
<proteinExistence type="predicted"/>
<evidence type="ECO:0000259" key="4">
    <source>
        <dbReference type="PROSITE" id="PS01124"/>
    </source>
</evidence>
<dbReference type="GO" id="GO:0005829">
    <property type="term" value="C:cytosol"/>
    <property type="evidence" value="ECO:0007669"/>
    <property type="project" value="TreeGrafter"/>
</dbReference>
<dbReference type="InterPro" id="IPR032687">
    <property type="entry name" value="AraC-type_N"/>
</dbReference>
<dbReference type="PROSITE" id="PS00041">
    <property type="entry name" value="HTH_ARAC_FAMILY_1"/>
    <property type="match status" value="1"/>
</dbReference>
<dbReference type="Pfam" id="PF12833">
    <property type="entry name" value="HTH_18"/>
    <property type="match status" value="1"/>
</dbReference>
<comment type="caution">
    <text evidence="5">The sequence shown here is derived from an EMBL/GenBank/DDBJ whole genome shotgun (WGS) entry which is preliminary data.</text>
</comment>
<dbReference type="Gene3D" id="1.10.10.60">
    <property type="entry name" value="Homeodomain-like"/>
    <property type="match status" value="1"/>
</dbReference>
<dbReference type="GO" id="GO:0003700">
    <property type="term" value="F:DNA-binding transcription factor activity"/>
    <property type="evidence" value="ECO:0007669"/>
    <property type="project" value="InterPro"/>
</dbReference>
<dbReference type="InterPro" id="IPR018060">
    <property type="entry name" value="HTH_AraC"/>
</dbReference>
<dbReference type="PROSITE" id="PS01124">
    <property type="entry name" value="HTH_ARAC_FAMILY_2"/>
    <property type="match status" value="1"/>
</dbReference>
<keyword evidence="6" id="KW-1185">Reference proteome</keyword>
<sequence>MRSQPSVTQQFTQGILQGAQRAGIVLPQTLLDRLPADGRTPLALQDEVWDAYCVASDDPLVGLKLGLSLHVGHLDLVGMLLMSCETLGEALDMLVEYHPIVGEGGDFSLEFHGRQCHLVYQPHYIQRRRERVEAVMACVLNMARWVSGGSFEGCHLQFAGPPAASVEDYQKLLTVDVEFDAASDALCFSESLQAMPLIQANAAMRDHLRTLADNILAGLDSSSLSAQVQQLLRQHPRWGKERVAEQLGISGRHLVRKLQEEGRSFRLLRATVLQQLAEQSLRSGETVSATAEILGFSDESAFVKAFKRWAGTTPAQYRQNHDNLSTSG</sequence>
<evidence type="ECO:0000256" key="3">
    <source>
        <dbReference type="ARBA" id="ARBA00023163"/>
    </source>
</evidence>
<dbReference type="Proteomes" id="UP000537130">
    <property type="component" value="Unassembled WGS sequence"/>
</dbReference>
<gene>
    <name evidence="5" type="ORF">FHR99_001859</name>
</gene>
<name>A0A7W4W5R2_9GAMM</name>
<organism evidence="5 6">
    <name type="scientific">Litorivivens lipolytica</name>
    <dbReference type="NCBI Taxonomy" id="1524264"/>
    <lineage>
        <taxon>Bacteria</taxon>
        <taxon>Pseudomonadati</taxon>
        <taxon>Pseudomonadota</taxon>
        <taxon>Gammaproteobacteria</taxon>
        <taxon>Litorivivens</taxon>
    </lineage>
</organism>
<dbReference type="PANTHER" id="PTHR47894:SF1">
    <property type="entry name" value="HTH-TYPE TRANSCRIPTIONAL REGULATOR VQSM"/>
    <property type="match status" value="1"/>
</dbReference>
<reference evidence="5 6" key="1">
    <citation type="submission" date="2020-08" db="EMBL/GenBank/DDBJ databases">
        <title>Genomic Encyclopedia of Type Strains, Phase III (KMG-III): the genomes of soil and plant-associated and newly described type strains.</title>
        <authorList>
            <person name="Whitman W."/>
        </authorList>
    </citation>
    <scope>NUCLEOTIDE SEQUENCE [LARGE SCALE GENOMIC DNA]</scope>
    <source>
        <strain evidence="5 6">CECT 8654</strain>
    </source>
</reference>
<keyword evidence="1" id="KW-0805">Transcription regulation</keyword>
<dbReference type="InterPro" id="IPR009057">
    <property type="entry name" value="Homeodomain-like_sf"/>
</dbReference>
<dbReference type="SUPFAM" id="SSF46689">
    <property type="entry name" value="Homeodomain-like"/>
    <property type="match status" value="1"/>
</dbReference>
<dbReference type="PANTHER" id="PTHR47894">
    <property type="entry name" value="HTH-TYPE TRANSCRIPTIONAL REGULATOR GADX"/>
    <property type="match status" value="1"/>
</dbReference>
<accession>A0A7W4W5R2</accession>
<feature type="domain" description="HTH araC/xylS-type" evidence="4">
    <location>
        <begin position="222"/>
        <end position="320"/>
    </location>
</feature>
<evidence type="ECO:0000256" key="2">
    <source>
        <dbReference type="ARBA" id="ARBA00023125"/>
    </source>
</evidence>
<keyword evidence="2 5" id="KW-0238">DNA-binding</keyword>
<keyword evidence="3" id="KW-0804">Transcription</keyword>
<dbReference type="PRINTS" id="PR00032">
    <property type="entry name" value="HTHARAC"/>
</dbReference>
<dbReference type="GO" id="GO:0000976">
    <property type="term" value="F:transcription cis-regulatory region binding"/>
    <property type="evidence" value="ECO:0007669"/>
    <property type="project" value="TreeGrafter"/>
</dbReference>
<dbReference type="RefSeq" id="WP_183410365.1">
    <property type="nucleotide sequence ID" value="NZ_JACHWY010000002.1"/>
</dbReference>
<evidence type="ECO:0000313" key="6">
    <source>
        <dbReference type="Proteomes" id="UP000537130"/>
    </source>
</evidence>
<dbReference type="EMBL" id="JACHWY010000002">
    <property type="protein sequence ID" value="MBB3047593.1"/>
    <property type="molecule type" value="Genomic_DNA"/>
</dbReference>
<dbReference type="InterPro" id="IPR018062">
    <property type="entry name" value="HTH_AraC-typ_CS"/>
</dbReference>